<dbReference type="EMBL" id="NXLX01000023">
    <property type="protein sequence ID" value="RDU71994.1"/>
    <property type="molecule type" value="Genomic_DNA"/>
</dbReference>
<dbReference type="CDD" id="cd00060">
    <property type="entry name" value="FHA"/>
    <property type="match status" value="1"/>
</dbReference>
<protein>
    <recommendedName>
        <fullName evidence="3">FHA domain-containing protein</fullName>
    </recommendedName>
</protein>
<dbReference type="Proteomes" id="UP000256695">
    <property type="component" value="Unassembled WGS sequence"/>
</dbReference>
<organism evidence="1 2">
    <name type="scientific">Helicobacter anseris</name>
    <dbReference type="NCBI Taxonomy" id="375926"/>
    <lineage>
        <taxon>Bacteria</taxon>
        <taxon>Pseudomonadati</taxon>
        <taxon>Campylobacterota</taxon>
        <taxon>Epsilonproteobacteria</taxon>
        <taxon>Campylobacterales</taxon>
        <taxon>Helicobacteraceae</taxon>
        <taxon>Helicobacter</taxon>
    </lineage>
</organism>
<proteinExistence type="predicted"/>
<dbReference type="AlphaFoldDB" id="A0A3D8J524"/>
<evidence type="ECO:0008006" key="3">
    <source>
        <dbReference type="Google" id="ProtNLM"/>
    </source>
</evidence>
<name>A0A3D8J524_9HELI</name>
<evidence type="ECO:0000313" key="1">
    <source>
        <dbReference type="EMBL" id="RDU71994.1"/>
    </source>
</evidence>
<dbReference type="RefSeq" id="WP_115579582.1">
    <property type="nucleotide sequence ID" value="NZ_NXLX01000023.1"/>
</dbReference>
<gene>
    <name evidence="1" type="ORF">CQA57_07285</name>
</gene>
<sequence length="304" mass="35119">MKEVYLKVMNIQGIEAKCSPFHIFNEHGGSIGSGSDNFWVINDKKSQIQNIHAQINFEEGVFGIKPYEKECKIFLNDSFSALPYSYETQIIVGDFLKIGELKIKIMSKEEFTQEQNKTHSLAELGELVPYDELDNNDNFTKGVVEDFNPLEEEKFDLLQEDDDILGLNKLEDVTPSFPITNKDYFVSYKNIQEMIYKKTKELQEQFKTAQNLNFNQNKLKMLDLESRIKHFSLIEDREILNLIILSLLCESLQNPILEGLHPDFFEKSISEIIEDCINGNSDLLKNALLSILSLRSEDKVDEVR</sequence>
<dbReference type="SUPFAM" id="SSF49879">
    <property type="entry name" value="SMAD/FHA domain"/>
    <property type="match status" value="1"/>
</dbReference>
<dbReference type="InterPro" id="IPR008984">
    <property type="entry name" value="SMAD_FHA_dom_sf"/>
</dbReference>
<accession>A0A3D8J524</accession>
<dbReference type="OrthoDB" id="5353961at2"/>
<comment type="caution">
    <text evidence="1">The sequence shown here is derived from an EMBL/GenBank/DDBJ whole genome shotgun (WGS) entry which is preliminary data.</text>
</comment>
<keyword evidence="2" id="KW-1185">Reference proteome</keyword>
<evidence type="ECO:0000313" key="2">
    <source>
        <dbReference type="Proteomes" id="UP000256695"/>
    </source>
</evidence>
<reference evidence="1 2" key="1">
    <citation type="submission" date="2018-04" db="EMBL/GenBank/DDBJ databases">
        <title>Novel Campyloabacter and Helicobacter Species and Strains.</title>
        <authorList>
            <person name="Mannion A.J."/>
            <person name="Shen Z."/>
            <person name="Fox J.G."/>
        </authorList>
    </citation>
    <scope>NUCLEOTIDE SEQUENCE [LARGE SCALE GENOMIC DNA]</scope>
    <source>
        <strain evidence="1 2">MIT 04-9362</strain>
    </source>
</reference>